<dbReference type="InterPro" id="IPR007922">
    <property type="entry name" value="DciA-like"/>
</dbReference>
<dbReference type="AlphaFoldDB" id="A0A3G2R9P8"/>
<keyword evidence="2" id="KW-1185">Reference proteome</keyword>
<dbReference type="Proteomes" id="UP000280960">
    <property type="component" value="Chromosome"/>
</dbReference>
<dbReference type="Pfam" id="PF05258">
    <property type="entry name" value="DciA"/>
    <property type="match status" value="1"/>
</dbReference>
<dbReference type="PANTHER" id="PTHR36456:SF1">
    <property type="entry name" value="UPF0232 PROTEIN SCO3875"/>
    <property type="match status" value="1"/>
</dbReference>
<dbReference type="KEGG" id="bacg:D2962_00025"/>
<proteinExistence type="predicted"/>
<gene>
    <name evidence="1" type="ORF">D2962_00025</name>
</gene>
<organism evidence="1 2">
    <name type="scientific">Biomaibacter acetigenes</name>
    <dbReference type="NCBI Taxonomy" id="2316383"/>
    <lineage>
        <taxon>Bacteria</taxon>
        <taxon>Bacillati</taxon>
        <taxon>Bacillota</taxon>
        <taxon>Clostridia</taxon>
        <taxon>Thermosediminibacterales</taxon>
        <taxon>Tepidanaerobacteraceae</taxon>
        <taxon>Biomaibacter</taxon>
    </lineage>
</organism>
<dbReference type="RefSeq" id="WP_122015691.1">
    <property type="nucleotide sequence ID" value="NZ_CP033169.1"/>
</dbReference>
<dbReference type="EMBL" id="CP033169">
    <property type="protein sequence ID" value="AYO32135.1"/>
    <property type="molecule type" value="Genomic_DNA"/>
</dbReference>
<dbReference type="PANTHER" id="PTHR36456">
    <property type="entry name" value="UPF0232 PROTEIN SCO3875"/>
    <property type="match status" value="1"/>
</dbReference>
<reference evidence="1 2" key="1">
    <citation type="submission" date="2018-10" db="EMBL/GenBank/DDBJ databases">
        <authorList>
            <person name="Zhang X."/>
        </authorList>
    </citation>
    <scope>NUCLEOTIDE SEQUENCE [LARGE SCALE GENOMIC DNA]</scope>
    <source>
        <strain evidence="1 2">SK-G1</strain>
    </source>
</reference>
<accession>A0A3G2R9P8</accession>
<protein>
    <submittedName>
        <fullName evidence="1">DUF721 domain-containing protein</fullName>
    </submittedName>
</protein>
<evidence type="ECO:0000313" key="1">
    <source>
        <dbReference type="EMBL" id="AYO32135.1"/>
    </source>
</evidence>
<name>A0A3G2R9P8_9FIRM</name>
<sequence>MEKIGIILKESLKRSGFEKRLMEFQIFLNYDILVGENIARVSRPVFFRNEVLFIGVESPIWSHQLHFLKRDIIEKLNSSLRQPLIKDIKFQICSIDRQDSACSKGPERNTTARVPDKKIKMIYNISSEIQDPELRKKFIELMIKDQEYRMKKEEIKCSSI</sequence>
<evidence type="ECO:0000313" key="2">
    <source>
        <dbReference type="Proteomes" id="UP000280960"/>
    </source>
</evidence>